<dbReference type="AlphaFoldDB" id="A0A212J801"/>
<dbReference type="SUPFAM" id="SSF103473">
    <property type="entry name" value="MFS general substrate transporter"/>
    <property type="match status" value="1"/>
</dbReference>
<dbReference type="InterPro" id="IPR011701">
    <property type="entry name" value="MFS"/>
</dbReference>
<keyword evidence="3 4" id="KW-0472">Membrane</keyword>
<dbReference type="InterPro" id="IPR020846">
    <property type="entry name" value="MFS_dom"/>
</dbReference>
<feature type="domain" description="Major facilitator superfamily (MFS) profile" evidence="5">
    <location>
        <begin position="15"/>
        <end position="396"/>
    </location>
</feature>
<evidence type="ECO:0000256" key="2">
    <source>
        <dbReference type="ARBA" id="ARBA00022989"/>
    </source>
</evidence>
<sequence>MRRILASFAADRRRLLLFLAFFSFAVNLRGPLIAISPVIDAVRADLGIDDATAGVLTTLPVLCFSFAAPLAAWLLARFGIETGVLLTLGGLALGSVVRALDGFGVALAGTALIGLAITVGNIVALMIIMRDYFERRRSMTAIDVFAMNLGGMACAAFTAPIAEVAGWRIAIAVWALPALLSAALWLALRRRPANPVDPVAESASPPSATPVWRRALPWLIGLAFGAHTAIFYGFAAWLPRYLGDAAAMSVTAAGYAASLFQILGLAGSFGVPILMTARGVSRFAPLLSVSLAWLVMPIGLLLAPQWWLLWLVFGGYASGGGFAVIFTLIMERAVGQDDNRRITAFVQGVGYLIAAVSPTVLGYALQTSGNWTAGFLFLATLAVINAGCGVAAIARK</sequence>
<feature type="transmembrane region" description="Helical" evidence="4">
    <location>
        <begin position="308"/>
        <end position="330"/>
    </location>
</feature>
<protein>
    <submittedName>
        <fullName evidence="6">Major facilitator superfamily MFS_1</fullName>
    </submittedName>
</protein>
<dbReference type="PANTHER" id="PTHR23523">
    <property type="match status" value="1"/>
</dbReference>
<dbReference type="GO" id="GO:0022857">
    <property type="term" value="F:transmembrane transporter activity"/>
    <property type="evidence" value="ECO:0007669"/>
    <property type="project" value="InterPro"/>
</dbReference>
<dbReference type="PANTHER" id="PTHR23523:SF2">
    <property type="entry name" value="2-NITROIMIDAZOLE TRANSPORTER"/>
    <property type="match status" value="1"/>
</dbReference>
<evidence type="ECO:0000256" key="1">
    <source>
        <dbReference type="ARBA" id="ARBA00022692"/>
    </source>
</evidence>
<organism evidence="6">
    <name type="scientific">uncultured Alphaproteobacteria bacterium</name>
    <dbReference type="NCBI Taxonomy" id="91750"/>
    <lineage>
        <taxon>Bacteria</taxon>
        <taxon>Pseudomonadati</taxon>
        <taxon>Pseudomonadota</taxon>
        <taxon>Alphaproteobacteria</taxon>
        <taxon>environmental samples</taxon>
    </lineage>
</organism>
<feature type="transmembrane region" description="Helical" evidence="4">
    <location>
        <begin position="342"/>
        <end position="365"/>
    </location>
</feature>
<evidence type="ECO:0000256" key="3">
    <source>
        <dbReference type="ARBA" id="ARBA00023136"/>
    </source>
</evidence>
<dbReference type="Gene3D" id="1.20.1250.20">
    <property type="entry name" value="MFS general substrate transporter like domains"/>
    <property type="match status" value="2"/>
</dbReference>
<name>A0A212J801_9PROT</name>
<accession>A0A212J801</accession>
<feature type="transmembrane region" description="Helical" evidence="4">
    <location>
        <begin position="106"/>
        <end position="128"/>
    </location>
</feature>
<evidence type="ECO:0000259" key="5">
    <source>
        <dbReference type="PROSITE" id="PS50850"/>
    </source>
</evidence>
<dbReference type="InterPro" id="IPR052524">
    <property type="entry name" value="MFS_Cyanate_Porter"/>
</dbReference>
<keyword evidence="1 4" id="KW-0812">Transmembrane</keyword>
<evidence type="ECO:0000256" key="4">
    <source>
        <dbReference type="SAM" id="Phobius"/>
    </source>
</evidence>
<evidence type="ECO:0000313" key="6">
    <source>
        <dbReference type="EMBL" id="SBV95577.1"/>
    </source>
</evidence>
<feature type="transmembrane region" description="Helical" evidence="4">
    <location>
        <begin position="215"/>
        <end position="238"/>
    </location>
</feature>
<feature type="transmembrane region" description="Helical" evidence="4">
    <location>
        <begin position="283"/>
        <end position="302"/>
    </location>
</feature>
<keyword evidence="2 4" id="KW-1133">Transmembrane helix</keyword>
<dbReference type="InterPro" id="IPR036259">
    <property type="entry name" value="MFS_trans_sf"/>
</dbReference>
<dbReference type="PROSITE" id="PS50850">
    <property type="entry name" value="MFS"/>
    <property type="match status" value="1"/>
</dbReference>
<proteinExistence type="predicted"/>
<dbReference type="Pfam" id="PF07690">
    <property type="entry name" value="MFS_1"/>
    <property type="match status" value="1"/>
</dbReference>
<feature type="transmembrane region" description="Helical" evidence="4">
    <location>
        <begin position="54"/>
        <end position="76"/>
    </location>
</feature>
<feature type="transmembrane region" description="Helical" evidence="4">
    <location>
        <begin position="167"/>
        <end position="188"/>
    </location>
</feature>
<feature type="transmembrane region" description="Helical" evidence="4">
    <location>
        <begin position="371"/>
        <end position="394"/>
    </location>
</feature>
<gene>
    <name evidence="6" type="ORF">KL86APRO_10652</name>
</gene>
<feature type="transmembrane region" description="Helical" evidence="4">
    <location>
        <begin position="140"/>
        <end position="161"/>
    </location>
</feature>
<dbReference type="EMBL" id="FLUO01000001">
    <property type="protein sequence ID" value="SBV95577.1"/>
    <property type="molecule type" value="Genomic_DNA"/>
</dbReference>
<feature type="transmembrane region" description="Helical" evidence="4">
    <location>
        <begin position="83"/>
        <end position="100"/>
    </location>
</feature>
<feature type="transmembrane region" description="Helical" evidence="4">
    <location>
        <begin position="250"/>
        <end position="271"/>
    </location>
</feature>
<reference evidence="6" key="1">
    <citation type="submission" date="2016-04" db="EMBL/GenBank/DDBJ databases">
        <authorList>
            <person name="Evans L.H."/>
            <person name="Alamgir A."/>
            <person name="Owens N."/>
            <person name="Weber N.D."/>
            <person name="Virtaneva K."/>
            <person name="Barbian K."/>
            <person name="Babar A."/>
            <person name="Rosenke K."/>
        </authorList>
    </citation>
    <scope>NUCLEOTIDE SEQUENCE</scope>
    <source>
        <strain evidence="6">86</strain>
    </source>
</reference>